<gene>
    <name evidence="1" type="ORF">WJX72_007005</name>
</gene>
<proteinExistence type="predicted"/>
<organism evidence="1 2">
    <name type="scientific">[Myrmecia] bisecta</name>
    <dbReference type="NCBI Taxonomy" id="41462"/>
    <lineage>
        <taxon>Eukaryota</taxon>
        <taxon>Viridiplantae</taxon>
        <taxon>Chlorophyta</taxon>
        <taxon>core chlorophytes</taxon>
        <taxon>Trebouxiophyceae</taxon>
        <taxon>Trebouxiales</taxon>
        <taxon>Trebouxiaceae</taxon>
        <taxon>Myrmecia</taxon>
    </lineage>
</organism>
<reference evidence="1 2" key="1">
    <citation type="journal article" date="2024" name="Nat. Commun.">
        <title>Phylogenomics reveals the evolutionary origins of lichenization in chlorophyte algae.</title>
        <authorList>
            <person name="Puginier C."/>
            <person name="Libourel C."/>
            <person name="Otte J."/>
            <person name="Skaloud P."/>
            <person name="Haon M."/>
            <person name="Grisel S."/>
            <person name="Petersen M."/>
            <person name="Berrin J.G."/>
            <person name="Delaux P.M."/>
            <person name="Dal Grande F."/>
            <person name="Keller J."/>
        </authorList>
    </citation>
    <scope>NUCLEOTIDE SEQUENCE [LARGE SCALE GENOMIC DNA]</scope>
    <source>
        <strain evidence="1 2">SAG 2043</strain>
    </source>
</reference>
<evidence type="ECO:0000313" key="2">
    <source>
        <dbReference type="Proteomes" id="UP001489004"/>
    </source>
</evidence>
<keyword evidence="2" id="KW-1185">Reference proteome</keyword>
<dbReference type="EMBL" id="JALJOR010000006">
    <property type="protein sequence ID" value="KAK9815624.1"/>
    <property type="molecule type" value="Genomic_DNA"/>
</dbReference>
<evidence type="ECO:0000313" key="1">
    <source>
        <dbReference type="EMBL" id="KAK9815624.1"/>
    </source>
</evidence>
<dbReference type="AlphaFoldDB" id="A0AAW1Q5W2"/>
<protein>
    <submittedName>
        <fullName evidence="1">Uncharacterized protein</fullName>
    </submittedName>
</protein>
<comment type="caution">
    <text evidence="1">The sequence shown here is derived from an EMBL/GenBank/DDBJ whole genome shotgun (WGS) entry which is preliminary data.</text>
</comment>
<dbReference type="Proteomes" id="UP001489004">
    <property type="component" value="Unassembled WGS sequence"/>
</dbReference>
<accession>A0AAW1Q5W2</accession>
<name>A0AAW1Q5W2_9CHLO</name>
<sequence length="111" mass="12400">MVLMLITVLQQPVRSMRVYGGKRADKTFGLWGEHEKTLYSCMQTAIVHKGVRHKELEEARNAGTLNELILEKYPDIAQSPYGRAAKACGGFKAPDGRSIDQMYAWANEDAA</sequence>